<dbReference type="EMBL" id="BPVZ01000222">
    <property type="protein sequence ID" value="GKV47159.1"/>
    <property type="molecule type" value="Genomic_DNA"/>
</dbReference>
<evidence type="ECO:0000313" key="1">
    <source>
        <dbReference type="EMBL" id="GKV47159.1"/>
    </source>
</evidence>
<dbReference type="Proteomes" id="UP001054252">
    <property type="component" value="Unassembled WGS sequence"/>
</dbReference>
<gene>
    <name evidence="1" type="ORF">SLEP1_g54079</name>
</gene>
<proteinExistence type="predicted"/>
<reference evidence="1 2" key="1">
    <citation type="journal article" date="2021" name="Commun. Biol.">
        <title>The genome of Shorea leprosula (Dipterocarpaceae) highlights the ecological relevance of drought in aseasonal tropical rainforests.</title>
        <authorList>
            <person name="Ng K.K.S."/>
            <person name="Kobayashi M.J."/>
            <person name="Fawcett J.A."/>
            <person name="Hatakeyama M."/>
            <person name="Paape T."/>
            <person name="Ng C.H."/>
            <person name="Ang C.C."/>
            <person name="Tnah L.H."/>
            <person name="Lee C.T."/>
            <person name="Nishiyama T."/>
            <person name="Sese J."/>
            <person name="O'Brien M.J."/>
            <person name="Copetti D."/>
            <person name="Mohd Noor M.I."/>
            <person name="Ong R.C."/>
            <person name="Putra M."/>
            <person name="Sireger I.Z."/>
            <person name="Indrioko S."/>
            <person name="Kosugi Y."/>
            <person name="Izuno A."/>
            <person name="Isagi Y."/>
            <person name="Lee S.L."/>
            <person name="Shimizu K.K."/>
        </authorList>
    </citation>
    <scope>NUCLEOTIDE SEQUENCE [LARGE SCALE GENOMIC DNA]</scope>
    <source>
        <strain evidence="1">214</strain>
    </source>
</reference>
<sequence length="121" mass="13112">MVEFHSLRPRAKPTASHEEKPIGSLKFLLFSCSRTRFGAFKSSPAGKLPDLRCSASSRPAAPTLWGRIGLVSDCVNSRCTCHRPLPPTAAPVLLAEILVCGQPSKPRICPFICCLVMSEFG</sequence>
<comment type="caution">
    <text evidence="1">The sequence shown here is derived from an EMBL/GenBank/DDBJ whole genome shotgun (WGS) entry which is preliminary data.</text>
</comment>
<keyword evidence="2" id="KW-1185">Reference proteome</keyword>
<organism evidence="1 2">
    <name type="scientific">Rubroshorea leprosula</name>
    <dbReference type="NCBI Taxonomy" id="152421"/>
    <lineage>
        <taxon>Eukaryota</taxon>
        <taxon>Viridiplantae</taxon>
        <taxon>Streptophyta</taxon>
        <taxon>Embryophyta</taxon>
        <taxon>Tracheophyta</taxon>
        <taxon>Spermatophyta</taxon>
        <taxon>Magnoliopsida</taxon>
        <taxon>eudicotyledons</taxon>
        <taxon>Gunneridae</taxon>
        <taxon>Pentapetalae</taxon>
        <taxon>rosids</taxon>
        <taxon>malvids</taxon>
        <taxon>Malvales</taxon>
        <taxon>Dipterocarpaceae</taxon>
        <taxon>Rubroshorea</taxon>
    </lineage>
</organism>
<dbReference type="AlphaFoldDB" id="A0AAV5MD71"/>
<name>A0AAV5MD71_9ROSI</name>
<evidence type="ECO:0000313" key="2">
    <source>
        <dbReference type="Proteomes" id="UP001054252"/>
    </source>
</evidence>
<protein>
    <submittedName>
        <fullName evidence="1">Uncharacterized protein</fullName>
    </submittedName>
</protein>
<accession>A0AAV5MD71</accession>